<dbReference type="OrthoDB" id="273771at2759"/>
<dbReference type="Gene3D" id="2.130.10.10">
    <property type="entry name" value="YVTN repeat-like/Quinoprotein amine dehydrogenase"/>
    <property type="match status" value="1"/>
</dbReference>
<evidence type="ECO:0000256" key="2">
    <source>
        <dbReference type="ARBA" id="ARBA00004514"/>
    </source>
</evidence>
<protein>
    <recommendedName>
        <fullName evidence="10">Peroxin-7</fullName>
    </recommendedName>
</protein>
<keyword evidence="4" id="KW-0963">Cytoplasm</keyword>
<dbReference type="PANTHER" id="PTHR46027:SF1">
    <property type="entry name" value="PEROXISOMAL TARGETING SIGNAL 2 RECEPTOR"/>
    <property type="match status" value="1"/>
</dbReference>
<gene>
    <name evidence="12" type="ORF">BMF94_4771</name>
</gene>
<evidence type="ECO:0000256" key="1">
    <source>
        <dbReference type="ARBA" id="ARBA00004253"/>
    </source>
</evidence>
<dbReference type="GO" id="GO:0016558">
    <property type="term" value="P:protein import into peroxisome matrix"/>
    <property type="evidence" value="ECO:0007669"/>
    <property type="project" value="InterPro"/>
</dbReference>
<evidence type="ECO:0000256" key="7">
    <source>
        <dbReference type="ARBA" id="ARBA00022927"/>
    </source>
</evidence>
<dbReference type="PRINTS" id="PR00320">
    <property type="entry name" value="GPROTEINBRPT"/>
</dbReference>
<comment type="subcellular location">
    <subcellularLocation>
        <location evidence="2">Cytoplasm</location>
        <location evidence="2">Cytosol</location>
    </subcellularLocation>
    <subcellularLocation>
        <location evidence="1">Peroxisome matrix</location>
    </subcellularLocation>
</comment>
<dbReference type="InterPro" id="IPR001680">
    <property type="entry name" value="WD40_rpt"/>
</dbReference>
<dbReference type="Proteomes" id="UP000237144">
    <property type="component" value="Unassembled WGS sequence"/>
</dbReference>
<reference evidence="12 13" key="1">
    <citation type="journal article" date="2018" name="Front. Microbiol.">
        <title>Prospects for Fungal Bioremediation of Acidic Radioactive Waste Sites: Characterization and Genome Sequence of Rhodotorula taiwanensis MD1149.</title>
        <authorList>
            <person name="Tkavc R."/>
            <person name="Matrosova V.Y."/>
            <person name="Grichenko O.E."/>
            <person name="Gostincar C."/>
            <person name="Volpe R.P."/>
            <person name="Klimenkova P."/>
            <person name="Gaidamakova E.K."/>
            <person name="Zhou C.E."/>
            <person name="Stewart B.J."/>
            <person name="Lyman M.G."/>
            <person name="Malfatti S.A."/>
            <person name="Rubinfeld B."/>
            <person name="Courtot M."/>
            <person name="Singh J."/>
            <person name="Dalgard C.L."/>
            <person name="Hamilton T."/>
            <person name="Frey K.G."/>
            <person name="Gunde-Cimerman N."/>
            <person name="Dugan L."/>
            <person name="Daly M.J."/>
        </authorList>
    </citation>
    <scope>NUCLEOTIDE SEQUENCE [LARGE SCALE GENOMIC DNA]</scope>
    <source>
        <strain evidence="12 13">MD1149</strain>
    </source>
</reference>
<dbReference type="PROSITE" id="PS50082">
    <property type="entry name" value="WD_REPEATS_2"/>
    <property type="match status" value="4"/>
</dbReference>
<evidence type="ECO:0000313" key="13">
    <source>
        <dbReference type="Proteomes" id="UP000237144"/>
    </source>
</evidence>
<name>A0A2S5B630_9BASI</name>
<feature type="repeat" description="WD" evidence="11">
    <location>
        <begin position="127"/>
        <end position="169"/>
    </location>
</feature>
<evidence type="ECO:0000256" key="6">
    <source>
        <dbReference type="ARBA" id="ARBA00022737"/>
    </source>
</evidence>
<comment type="similarity">
    <text evidence="9">Belongs to the WD repeat peroxin-7 family.</text>
</comment>
<evidence type="ECO:0000256" key="8">
    <source>
        <dbReference type="ARBA" id="ARBA00023140"/>
    </source>
</evidence>
<dbReference type="InterPro" id="IPR015943">
    <property type="entry name" value="WD40/YVTN_repeat-like_dom_sf"/>
</dbReference>
<organism evidence="12 13">
    <name type="scientific">Rhodotorula taiwanensis</name>
    <dbReference type="NCBI Taxonomy" id="741276"/>
    <lineage>
        <taxon>Eukaryota</taxon>
        <taxon>Fungi</taxon>
        <taxon>Dikarya</taxon>
        <taxon>Basidiomycota</taxon>
        <taxon>Pucciniomycotina</taxon>
        <taxon>Microbotryomycetes</taxon>
        <taxon>Sporidiobolales</taxon>
        <taxon>Sporidiobolaceae</taxon>
        <taxon>Rhodotorula</taxon>
    </lineage>
</organism>
<proteinExistence type="inferred from homology"/>
<evidence type="ECO:0000256" key="10">
    <source>
        <dbReference type="ARBA" id="ARBA00032565"/>
    </source>
</evidence>
<dbReference type="InterPro" id="IPR036322">
    <property type="entry name" value="WD40_repeat_dom_sf"/>
</dbReference>
<evidence type="ECO:0000256" key="11">
    <source>
        <dbReference type="PROSITE-ProRule" id="PRU00221"/>
    </source>
</evidence>
<sequence>MAGMGMPASRERRVRTPGFACYSLAFSPFYPNKLAVAGAANFGLVGNGRLSVAAIQDGPQQSVPPGQLAAAGAMADGMAIEKGFDTQDGLYDLAWSELHENQIATGSGDGSVKLWDIMLNDFPIRKWHEHQREVFSVDWSNTMKELFCTSSWDGSIKIWTPERQASLQTIPAHGACVYSALFSPSQPSIIASCSSDGSLKLWDTRTPLPATPAATPGQPALATAQLTIAAHPGSEILDLDFNKYDPYLIATASVDRSVKVHDVRAASSSPPAPPATSGIPHVVPHATVATLLGHEYAVRRVAWSPYRRELLATASYDMTARIWSVEAAGGAGHAPGMTTFQARGGMGARIERVWDRHKEFVVGVGWSLFEEGTVASCSWDQEVHLWR</sequence>
<accession>A0A2S5B630</accession>
<evidence type="ECO:0000256" key="9">
    <source>
        <dbReference type="ARBA" id="ARBA00024017"/>
    </source>
</evidence>
<dbReference type="InterPro" id="IPR019775">
    <property type="entry name" value="WD40_repeat_CS"/>
</dbReference>
<dbReference type="Pfam" id="PF00400">
    <property type="entry name" value="WD40"/>
    <property type="match status" value="5"/>
</dbReference>
<dbReference type="EMBL" id="PJQD01000056">
    <property type="protein sequence ID" value="POY72195.1"/>
    <property type="molecule type" value="Genomic_DNA"/>
</dbReference>
<dbReference type="AlphaFoldDB" id="A0A2S5B630"/>
<dbReference type="InterPro" id="IPR044536">
    <property type="entry name" value="PEX7"/>
</dbReference>
<dbReference type="InterPro" id="IPR020472">
    <property type="entry name" value="WD40_PAC1"/>
</dbReference>
<comment type="caution">
    <text evidence="12">The sequence shown here is derived from an EMBL/GenBank/DDBJ whole genome shotgun (WGS) entry which is preliminary data.</text>
</comment>
<dbReference type="PROSITE" id="PS00678">
    <property type="entry name" value="WD_REPEATS_1"/>
    <property type="match status" value="2"/>
</dbReference>
<keyword evidence="8" id="KW-0576">Peroxisome</keyword>
<evidence type="ECO:0000256" key="3">
    <source>
        <dbReference type="ARBA" id="ARBA00022448"/>
    </source>
</evidence>
<keyword evidence="3" id="KW-0813">Transport</keyword>
<feature type="repeat" description="WD" evidence="11">
    <location>
        <begin position="103"/>
        <end position="117"/>
    </location>
</feature>
<dbReference type="SMART" id="SM00320">
    <property type="entry name" value="WD40"/>
    <property type="match status" value="6"/>
</dbReference>
<feature type="repeat" description="WD" evidence="11">
    <location>
        <begin position="291"/>
        <end position="326"/>
    </location>
</feature>
<keyword evidence="5 11" id="KW-0853">WD repeat</keyword>
<dbReference type="GO" id="GO:0005053">
    <property type="term" value="F:peroxisome matrix targeting signal-2 binding"/>
    <property type="evidence" value="ECO:0007669"/>
    <property type="project" value="InterPro"/>
</dbReference>
<dbReference type="STRING" id="741276.A0A2S5B630"/>
<dbReference type="PANTHER" id="PTHR46027">
    <property type="entry name" value="PEROXISOMAL TARGETING SIGNAL 2 RECEPTOR"/>
    <property type="match status" value="1"/>
</dbReference>
<dbReference type="PROSITE" id="PS50294">
    <property type="entry name" value="WD_REPEATS_REGION"/>
    <property type="match status" value="2"/>
</dbReference>
<dbReference type="SUPFAM" id="SSF50978">
    <property type="entry name" value="WD40 repeat-like"/>
    <property type="match status" value="1"/>
</dbReference>
<evidence type="ECO:0000256" key="5">
    <source>
        <dbReference type="ARBA" id="ARBA00022574"/>
    </source>
</evidence>
<evidence type="ECO:0000313" key="12">
    <source>
        <dbReference type="EMBL" id="POY72195.1"/>
    </source>
</evidence>
<keyword evidence="13" id="KW-1185">Reference proteome</keyword>
<dbReference type="GO" id="GO:0005782">
    <property type="term" value="C:peroxisomal matrix"/>
    <property type="evidence" value="ECO:0007669"/>
    <property type="project" value="UniProtKB-SubCell"/>
</dbReference>
<keyword evidence="6" id="KW-0677">Repeat</keyword>
<evidence type="ECO:0000256" key="4">
    <source>
        <dbReference type="ARBA" id="ARBA00022490"/>
    </source>
</evidence>
<feature type="repeat" description="WD" evidence="11">
    <location>
        <begin position="170"/>
        <end position="206"/>
    </location>
</feature>
<keyword evidence="7" id="KW-0653">Protein transport</keyword>
<dbReference type="GO" id="GO:0005829">
    <property type="term" value="C:cytosol"/>
    <property type="evidence" value="ECO:0007669"/>
    <property type="project" value="UniProtKB-SubCell"/>
</dbReference>